<dbReference type="AlphaFoldDB" id="K5VY61"/>
<dbReference type="OrthoDB" id="2571149at2759"/>
<evidence type="ECO:0000313" key="3">
    <source>
        <dbReference type="Proteomes" id="UP000008370"/>
    </source>
</evidence>
<dbReference type="EMBL" id="JH930476">
    <property type="protein sequence ID" value="EKM51750.1"/>
    <property type="molecule type" value="Genomic_DNA"/>
</dbReference>
<protein>
    <submittedName>
        <fullName evidence="2">Uncharacterized protein</fullName>
    </submittedName>
</protein>
<dbReference type="RefSeq" id="XP_007399550.1">
    <property type="nucleotide sequence ID" value="XM_007399488.1"/>
</dbReference>
<dbReference type="STRING" id="650164.K5VY61"/>
<dbReference type="GeneID" id="18911398"/>
<organism evidence="2 3">
    <name type="scientific">Phanerochaete carnosa (strain HHB-10118-sp)</name>
    <name type="common">White-rot fungus</name>
    <name type="synonym">Peniophora carnosa</name>
    <dbReference type="NCBI Taxonomy" id="650164"/>
    <lineage>
        <taxon>Eukaryota</taxon>
        <taxon>Fungi</taxon>
        <taxon>Dikarya</taxon>
        <taxon>Basidiomycota</taxon>
        <taxon>Agaricomycotina</taxon>
        <taxon>Agaricomycetes</taxon>
        <taxon>Polyporales</taxon>
        <taxon>Phanerochaetaceae</taxon>
        <taxon>Phanerochaete</taxon>
    </lineage>
</organism>
<dbReference type="HOGENOM" id="CLU_1102945_0_0_1"/>
<dbReference type="InParanoid" id="K5VY61"/>
<reference evidence="2 3" key="1">
    <citation type="journal article" date="2012" name="BMC Genomics">
        <title>Comparative genomics of the white-rot fungi, Phanerochaete carnosa and P. chrysosporium, to elucidate the genetic basis of the distinct wood types they colonize.</title>
        <authorList>
            <person name="Suzuki H."/>
            <person name="MacDonald J."/>
            <person name="Syed K."/>
            <person name="Salamov A."/>
            <person name="Hori C."/>
            <person name="Aerts A."/>
            <person name="Henrissat B."/>
            <person name="Wiebenga A."/>
            <person name="vanKuyk P.A."/>
            <person name="Barry K."/>
            <person name="Lindquist E."/>
            <person name="LaButti K."/>
            <person name="Lapidus A."/>
            <person name="Lucas S."/>
            <person name="Coutinho P."/>
            <person name="Gong Y."/>
            <person name="Samejima M."/>
            <person name="Mahadevan R."/>
            <person name="Abou-Zaid M."/>
            <person name="de Vries R.P."/>
            <person name="Igarashi K."/>
            <person name="Yadav J.S."/>
            <person name="Grigoriev I.V."/>
            <person name="Master E.R."/>
        </authorList>
    </citation>
    <scope>NUCLEOTIDE SEQUENCE [LARGE SCALE GENOMIC DNA]</scope>
    <source>
        <strain evidence="2 3">HHB-10118-sp</strain>
    </source>
</reference>
<evidence type="ECO:0000256" key="1">
    <source>
        <dbReference type="SAM" id="MobiDB-lite"/>
    </source>
</evidence>
<feature type="region of interest" description="Disordered" evidence="1">
    <location>
        <begin position="266"/>
        <end position="287"/>
    </location>
</feature>
<sequence length="287" mass="34033">MVVAKREKDHWAKILRNAVAWRKKLQNRTILTGGYMKPTILHGPLPRMKPQPLHVTGMIVYRKKARERRLMRYLAYNEQMRDIKREAQIETMLARSHKQMLPFFFAGAQDEWMKPIREHQALMELSYAREYQRANASFPPKMLKQVKNARRMKVENKTRERQRELAGQVINRTIRRARRGPPAHVLTFMTPRRRYYDRVARSSVTEVGYVGWVKKKLGFKLKNPDPFAVENGKEADQPKLDAEEEEIRKENLRRRVEAWKRRNVVSVPEKGAKEKGEEQNVSKYPNC</sequence>
<keyword evidence="3" id="KW-1185">Reference proteome</keyword>
<name>K5VY61_PHACS</name>
<evidence type="ECO:0000313" key="2">
    <source>
        <dbReference type="EMBL" id="EKM51750.1"/>
    </source>
</evidence>
<gene>
    <name evidence="2" type="ORF">PHACADRAFT_199254</name>
</gene>
<dbReference type="KEGG" id="pco:PHACADRAFT_199254"/>
<dbReference type="Proteomes" id="UP000008370">
    <property type="component" value="Unassembled WGS sequence"/>
</dbReference>
<feature type="compositionally biased region" description="Basic and acidic residues" evidence="1">
    <location>
        <begin position="270"/>
        <end position="280"/>
    </location>
</feature>
<proteinExistence type="predicted"/>
<accession>K5VY61</accession>